<sequence>MISVCLASYNGEAYIRQQIDSILPQLTLEDELIISDDGSKDDTSHILASYSDNPIVKVYPGPRLGVVKNFESAIAHAKGDMIFLADQDDVWLPNKVEEMVRVFTESPDTLVVVSDLTIVDSQLEAIEPSYFDYRQVKTGFFHNLLRNGYIGAGMAFRSNLKKKILPFPEKLPMHDMWIGLLARNNVVFVKKQLTLYRRHNENASEILSTSSFYQKFIWRLDLIMSLIRNSLKHGL</sequence>
<dbReference type="CDD" id="cd04196">
    <property type="entry name" value="GT_2_like_d"/>
    <property type="match status" value="1"/>
</dbReference>
<name>A0AAW8TUN4_9ENTE</name>
<reference evidence="2" key="1">
    <citation type="submission" date="2023-03" db="EMBL/GenBank/DDBJ databases">
        <authorList>
            <person name="Shen W."/>
            <person name="Cai J."/>
        </authorList>
    </citation>
    <scope>NUCLEOTIDE SEQUENCE</scope>
    <source>
        <strain evidence="2">B226-2</strain>
    </source>
</reference>
<accession>A0AAW8TUN4</accession>
<dbReference type="RefSeq" id="WP_270596615.1">
    <property type="nucleotide sequence ID" value="NZ_JAQESC010000001.1"/>
</dbReference>
<dbReference type="SUPFAM" id="SSF53448">
    <property type="entry name" value="Nucleotide-diphospho-sugar transferases"/>
    <property type="match status" value="1"/>
</dbReference>
<dbReference type="GO" id="GO:0016758">
    <property type="term" value="F:hexosyltransferase activity"/>
    <property type="evidence" value="ECO:0007669"/>
    <property type="project" value="UniProtKB-ARBA"/>
</dbReference>
<evidence type="ECO:0000313" key="2">
    <source>
        <dbReference type="EMBL" id="MDT2809384.1"/>
    </source>
</evidence>
<gene>
    <name evidence="2" type="ORF">P7H43_02595</name>
</gene>
<evidence type="ECO:0000259" key="1">
    <source>
        <dbReference type="Pfam" id="PF00535"/>
    </source>
</evidence>
<dbReference type="PANTHER" id="PTHR22916">
    <property type="entry name" value="GLYCOSYLTRANSFERASE"/>
    <property type="match status" value="1"/>
</dbReference>
<dbReference type="InterPro" id="IPR029044">
    <property type="entry name" value="Nucleotide-diphossugar_trans"/>
</dbReference>
<comment type="caution">
    <text evidence="2">The sequence shown here is derived from an EMBL/GenBank/DDBJ whole genome shotgun (WGS) entry which is preliminary data.</text>
</comment>
<protein>
    <submittedName>
        <fullName evidence="2">Glycosyltransferase family 2 protein</fullName>
    </submittedName>
</protein>
<evidence type="ECO:0000313" key="3">
    <source>
        <dbReference type="Proteomes" id="UP001256711"/>
    </source>
</evidence>
<organism evidence="2 3">
    <name type="scientific">Enterococcus asini</name>
    <dbReference type="NCBI Taxonomy" id="57732"/>
    <lineage>
        <taxon>Bacteria</taxon>
        <taxon>Bacillati</taxon>
        <taxon>Bacillota</taxon>
        <taxon>Bacilli</taxon>
        <taxon>Lactobacillales</taxon>
        <taxon>Enterococcaceae</taxon>
        <taxon>Enterococcus</taxon>
    </lineage>
</organism>
<dbReference type="Pfam" id="PF00535">
    <property type="entry name" value="Glycos_transf_2"/>
    <property type="match status" value="1"/>
</dbReference>
<dbReference type="InterPro" id="IPR001173">
    <property type="entry name" value="Glyco_trans_2-like"/>
</dbReference>
<dbReference type="EMBL" id="JARQBJ010000001">
    <property type="protein sequence ID" value="MDT2809384.1"/>
    <property type="molecule type" value="Genomic_DNA"/>
</dbReference>
<feature type="domain" description="Glycosyltransferase 2-like" evidence="1">
    <location>
        <begin position="3"/>
        <end position="117"/>
    </location>
</feature>
<dbReference type="AlphaFoldDB" id="A0AAW8TUN4"/>
<dbReference type="Proteomes" id="UP001256711">
    <property type="component" value="Unassembled WGS sequence"/>
</dbReference>
<dbReference type="PANTHER" id="PTHR22916:SF3">
    <property type="entry name" value="UDP-GLCNAC:BETAGAL BETA-1,3-N-ACETYLGLUCOSAMINYLTRANSFERASE-LIKE PROTEIN 1"/>
    <property type="match status" value="1"/>
</dbReference>
<dbReference type="Gene3D" id="3.90.550.10">
    <property type="entry name" value="Spore Coat Polysaccharide Biosynthesis Protein SpsA, Chain A"/>
    <property type="match status" value="1"/>
</dbReference>
<proteinExistence type="predicted"/>